<keyword evidence="7 11" id="KW-0067">ATP-binding</keyword>
<dbReference type="InterPro" id="IPR020058">
    <property type="entry name" value="Glu/Gln-tRNA-synth_Ib_cat-dom"/>
</dbReference>
<dbReference type="InterPro" id="IPR045462">
    <property type="entry name" value="aa-tRNA-synth_I_cd-bd"/>
</dbReference>
<gene>
    <name evidence="11" type="primary">gltX</name>
    <name evidence="14" type="ORF">PAI11_04550</name>
</gene>
<evidence type="ECO:0000256" key="8">
    <source>
        <dbReference type="ARBA" id="ARBA00022917"/>
    </source>
</evidence>
<protein>
    <recommendedName>
        <fullName evidence="11">Glutamate--tRNA ligase</fullName>
        <ecNumber evidence="11">6.1.1.17</ecNumber>
    </recommendedName>
    <alternativeName>
        <fullName evidence="11">Glutamyl-tRNA synthetase</fullName>
        <shortName evidence="11">GluRS</shortName>
    </alternativeName>
</protein>
<feature type="domain" description="Aminoacyl-tRNA synthetase class I anticodon-binding" evidence="13">
    <location>
        <begin position="333"/>
        <end position="456"/>
    </location>
</feature>
<dbReference type="NCBIfam" id="TIGR00464">
    <property type="entry name" value="gltX_bact"/>
    <property type="match status" value="1"/>
</dbReference>
<comment type="subcellular location">
    <subcellularLocation>
        <location evidence="1 11">Cytoplasm</location>
    </subcellularLocation>
</comment>
<keyword evidence="4 11" id="KW-0963">Cytoplasm</keyword>
<evidence type="ECO:0000256" key="6">
    <source>
        <dbReference type="ARBA" id="ARBA00022741"/>
    </source>
</evidence>
<dbReference type="SUPFAM" id="SSF52374">
    <property type="entry name" value="Nucleotidylyl transferase"/>
    <property type="match status" value="1"/>
</dbReference>
<dbReference type="InterPro" id="IPR014729">
    <property type="entry name" value="Rossmann-like_a/b/a_fold"/>
</dbReference>
<comment type="caution">
    <text evidence="14">The sequence shown here is derived from an EMBL/GenBank/DDBJ whole genome shotgun (WGS) entry which is preliminary data.</text>
</comment>
<dbReference type="AlphaFoldDB" id="H0E0Z7"/>
<dbReference type="GO" id="GO:0005829">
    <property type="term" value="C:cytosol"/>
    <property type="evidence" value="ECO:0007669"/>
    <property type="project" value="TreeGrafter"/>
</dbReference>
<dbReference type="InterPro" id="IPR008925">
    <property type="entry name" value="aa_tRNA-synth_I_cd-bd_sf"/>
</dbReference>
<accession>H0E0Z7</accession>
<dbReference type="InterPro" id="IPR000924">
    <property type="entry name" value="Glu/Gln-tRNA-synth"/>
</dbReference>
<feature type="domain" description="Glutamyl/glutaminyl-tRNA synthetase class Ib catalytic" evidence="12">
    <location>
        <begin position="2"/>
        <end position="299"/>
    </location>
</feature>
<evidence type="ECO:0000259" key="12">
    <source>
        <dbReference type="Pfam" id="PF00749"/>
    </source>
</evidence>
<dbReference type="FunFam" id="3.40.50.620:FF:000007">
    <property type="entry name" value="Glutamate--tRNA ligase"/>
    <property type="match status" value="1"/>
</dbReference>
<dbReference type="OrthoDB" id="9807503at2"/>
<keyword evidence="15" id="KW-1185">Reference proteome</keyword>
<dbReference type="EC" id="6.1.1.17" evidence="11"/>
<dbReference type="Proteomes" id="UP000005143">
    <property type="component" value="Unassembled WGS sequence"/>
</dbReference>
<dbReference type="InterPro" id="IPR033910">
    <property type="entry name" value="GluRS_core"/>
</dbReference>
<dbReference type="Gene3D" id="3.40.50.620">
    <property type="entry name" value="HUPs"/>
    <property type="match status" value="1"/>
</dbReference>
<comment type="function">
    <text evidence="11">Catalyzes the attachment of glutamate to tRNA(Glu) in a two-step reaction: glutamate is first activated by ATP to form Glu-AMP and then transferred to the acceptor end of tRNA(Glu).</text>
</comment>
<dbReference type="InterPro" id="IPR001412">
    <property type="entry name" value="aa-tRNA-synth_I_CS"/>
</dbReference>
<comment type="similarity">
    <text evidence="2 11">Belongs to the class-I aminoacyl-tRNA synthetase family. Glutamate--tRNA ligase type 1 subfamily.</text>
</comment>
<feature type="short sequence motif" description="'HIGH' region" evidence="11">
    <location>
        <begin position="7"/>
        <end position="17"/>
    </location>
</feature>
<organism evidence="14 15">
    <name type="scientific">Patulibacter medicamentivorans</name>
    <dbReference type="NCBI Taxonomy" id="1097667"/>
    <lineage>
        <taxon>Bacteria</taxon>
        <taxon>Bacillati</taxon>
        <taxon>Actinomycetota</taxon>
        <taxon>Thermoleophilia</taxon>
        <taxon>Solirubrobacterales</taxon>
        <taxon>Patulibacteraceae</taxon>
        <taxon>Patulibacter</taxon>
    </lineage>
</organism>
<evidence type="ECO:0000256" key="5">
    <source>
        <dbReference type="ARBA" id="ARBA00022598"/>
    </source>
</evidence>
<dbReference type="Pfam" id="PF00749">
    <property type="entry name" value="tRNA-synt_1c"/>
    <property type="match status" value="1"/>
</dbReference>
<feature type="short sequence motif" description="'KMSKS' region" evidence="11">
    <location>
        <begin position="230"/>
        <end position="234"/>
    </location>
</feature>
<dbReference type="GO" id="GO:0005524">
    <property type="term" value="F:ATP binding"/>
    <property type="evidence" value="ECO:0007669"/>
    <property type="project" value="UniProtKB-UniRule"/>
</dbReference>
<dbReference type="CDD" id="cd00808">
    <property type="entry name" value="GluRS_core"/>
    <property type="match status" value="1"/>
</dbReference>
<proteinExistence type="inferred from homology"/>
<feature type="binding site" evidence="11">
    <location>
        <position position="233"/>
    </location>
    <ligand>
        <name>ATP</name>
        <dbReference type="ChEBI" id="CHEBI:30616"/>
    </ligand>
</feature>
<dbReference type="InterPro" id="IPR049940">
    <property type="entry name" value="GluQ/Sye"/>
</dbReference>
<dbReference type="RefSeq" id="WP_007570428.1">
    <property type="nucleotide sequence ID" value="NZ_AGUD01000014.1"/>
</dbReference>
<evidence type="ECO:0000256" key="1">
    <source>
        <dbReference type="ARBA" id="ARBA00004496"/>
    </source>
</evidence>
<keyword evidence="6 11" id="KW-0547">Nucleotide-binding</keyword>
<dbReference type="GO" id="GO:0000049">
    <property type="term" value="F:tRNA binding"/>
    <property type="evidence" value="ECO:0007669"/>
    <property type="project" value="InterPro"/>
</dbReference>
<sequence>MRVRFAPSPTGALHIGGARTALYNWLMARGSGGELLLRIEDTDRERSTPENVEQILDALRWLGIDWDGDPAFQTQHEARHRAVIQQLLAEDKAYRSHAKADDVKAYKAEHGADKGFRGADHPTRAAGDDDSAAVRLRVPEGETVVRDLIRGDTTFRNVHLDDPVIARGDGSPLYNLAVAIDDLDAGITHVVRGEDHLSNTPKQLLVYAALGAEAPVFAHLPLLHGPDGKKLSKRHGAASVQELRDAGYLPDAVINYLALLGWGDEDDETQLTREQLKQRFDVNRVSKNPARFDEQKLRWLNGKHLRAQGLDGLTATIAEHLRRSGHGDAIAGREELLRTAVEISQEKIQTVEDFWPLAGFLFTGPVDDPAAREKWLDAPHREHLAAARETLAGLDPFSVEAVDAALRALVGERGAKAKDVFQPVRVALAGTAISPGVFESAAALGRDETLRRIDTVLAG</sequence>
<evidence type="ECO:0000256" key="9">
    <source>
        <dbReference type="ARBA" id="ARBA00023146"/>
    </source>
</evidence>
<dbReference type="GO" id="GO:0004818">
    <property type="term" value="F:glutamate-tRNA ligase activity"/>
    <property type="evidence" value="ECO:0007669"/>
    <property type="project" value="UniProtKB-UniRule"/>
</dbReference>
<evidence type="ECO:0000313" key="15">
    <source>
        <dbReference type="Proteomes" id="UP000005143"/>
    </source>
</evidence>
<dbReference type="HAMAP" id="MF_00022">
    <property type="entry name" value="Glu_tRNA_synth_type1"/>
    <property type="match status" value="1"/>
</dbReference>
<comment type="catalytic activity">
    <reaction evidence="10 11">
        <text>tRNA(Glu) + L-glutamate + ATP = L-glutamyl-tRNA(Glu) + AMP + diphosphate</text>
        <dbReference type="Rhea" id="RHEA:23540"/>
        <dbReference type="Rhea" id="RHEA-COMP:9663"/>
        <dbReference type="Rhea" id="RHEA-COMP:9680"/>
        <dbReference type="ChEBI" id="CHEBI:29985"/>
        <dbReference type="ChEBI" id="CHEBI:30616"/>
        <dbReference type="ChEBI" id="CHEBI:33019"/>
        <dbReference type="ChEBI" id="CHEBI:78442"/>
        <dbReference type="ChEBI" id="CHEBI:78520"/>
        <dbReference type="ChEBI" id="CHEBI:456215"/>
        <dbReference type="EC" id="6.1.1.17"/>
    </reaction>
</comment>
<evidence type="ECO:0000256" key="7">
    <source>
        <dbReference type="ARBA" id="ARBA00022840"/>
    </source>
</evidence>
<keyword evidence="8 11" id="KW-0648">Protein biosynthesis</keyword>
<dbReference type="GO" id="GO:0006424">
    <property type="term" value="P:glutamyl-tRNA aminoacylation"/>
    <property type="evidence" value="ECO:0007669"/>
    <property type="project" value="UniProtKB-UniRule"/>
</dbReference>
<evidence type="ECO:0000313" key="14">
    <source>
        <dbReference type="EMBL" id="EHN12658.1"/>
    </source>
</evidence>
<dbReference type="SUPFAM" id="SSF48163">
    <property type="entry name" value="An anticodon-binding domain of class I aminoacyl-tRNA synthetases"/>
    <property type="match status" value="1"/>
</dbReference>
<dbReference type="GO" id="GO:0008270">
    <property type="term" value="F:zinc ion binding"/>
    <property type="evidence" value="ECO:0007669"/>
    <property type="project" value="InterPro"/>
</dbReference>
<dbReference type="InterPro" id="IPR004527">
    <property type="entry name" value="Glu-tRNA-ligase_bac/mito"/>
</dbReference>
<dbReference type="PATRIC" id="fig|1097667.3.peg.455"/>
<evidence type="ECO:0000256" key="3">
    <source>
        <dbReference type="ARBA" id="ARBA00011245"/>
    </source>
</evidence>
<comment type="caution">
    <text evidence="11">Lacks conserved residue(s) required for the propagation of feature annotation.</text>
</comment>
<dbReference type="PROSITE" id="PS00178">
    <property type="entry name" value="AA_TRNA_LIGASE_I"/>
    <property type="match status" value="1"/>
</dbReference>
<evidence type="ECO:0000256" key="4">
    <source>
        <dbReference type="ARBA" id="ARBA00022490"/>
    </source>
</evidence>
<evidence type="ECO:0000256" key="2">
    <source>
        <dbReference type="ARBA" id="ARBA00007894"/>
    </source>
</evidence>
<dbReference type="PANTHER" id="PTHR43311">
    <property type="entry name" value="GLUTAMATE--TRNA LIGASE"/>
    <property type="match status" value="1"/>
</dbReference>
<dbReference type="InterPro" id="IPR020751">
    <property type="entry name" value="aa-tRNA-synth_I_codon-bd_sub2"/>
</dbReference>
<keyword evidence="9 11" id="KW-0030">Aminoacyl-tRNA synthetase</keyword>
<dbReference type="PRINTS" id="PR00987">
    <property type="entry name" value="TRNASYNTHGLU"/>
</dbReference>
<dbReference type="PANTHER" id="PTHR43311:SF2">
    <property type="entry name" value="GLUTAMATE--TRNA LIGASE, MITOCHONDRIAL-RELATED"/>
    <property type="match status" value="1"/>
</dbReference>
<dbReference type="Pfam" id="PF19269">
    <property type="entry name" value="Anticodon_2"/>
    <property type="match status" value="1"/>
</dbReference>
<name>H0E0Z7_9ACTN</name>
<evidence type="ECO:0000256" key="10">
    <source>
        <dbReference type="ARBA" id="ARBA00048351"/>
    </source>
</evidence>
<dbReference type="Gene3D" id="1.10.10.350">
    <property type="match status" value="1"/>
</dbReference>
<dbReference type="EMBL" id="AGUD01000014">
    <property type="protein sequence ID" value="EHN12658.1"/>
    <property type="molecule type" value="Genomic_DNA"/>
</dbReference>
<evidence type="ECO:0000256" key="11">
    <source>
        <dbReference type="HAMAP-Rule" id="MF_00022"/>
    </source>
</evidence>
<evidence type="ECO:0000259" key="13">
    <source>
        <dbReference type="Pfam" id="PF19269"/>
    </source>
</evidence>
<keyword evidence="5 11" id="KW-0436">Ligase</keyword>
<reference evidence="14 15" key="1">
    <citation type="journal article" date="2013" name="Biodegradation">
        <title>Quantitative proteomic analysis of ibuprofen-degrading Patulibacter sp. strain I11.</title>
        <authorList>
            <person name="Almeida B."/>
            <person name="Kjeldal H."/>
            <person name="Lolas I."/>
            <person name="Knudsen A.D."/>
            <person name="Carvalho G."/>
            <person name="Nielsen K.L."/>
            <person name="Barreto Crespo M.T."/>
            <person name="Stensballe A."/>
            <person name="Nielsen J.L."/>
        </authorList>
    </citation>
    <scope>NUCLEOTIDE SEQUENCE [LARGE SCALE GENOMIC DNA]</scope>
    <source>
        <strain evidence="14 15">I11</strain>
    </source>
</reference>
<comment type="subunit">
    <text evidence="3 11">Monomer.</text>
</comment>